<evidence type="ECO:0000256" key="2">
    <source>
        <dbReference type="ARBA" id="ARBA00022729"/>
    </source>
</evidence>
<dbReference type="RefSeq" id="WP_050432002.1">
    <property type="nucleotide sequence ID" value="NZ_CP012159.1"/>
</dbReference>
<dbReference type="Gene3D" id="4.10.1080.10">
    <property type="entry name" value="TSP type-3 repeat"/>
    <property type="match status" value="1"/>
</dbReference>
<name>A0A0K1EGN9_CHOCO</name>
<dbReference type="InterPro" id="IPR003367">
    <property type="entry name" value="Thrombospondin_3-like_rpt"/>
</dbReference>
<dbReference type="SMART" id="SM00050">
    <property type="entry name" value="DISIN"/>
    <property type="match status" value="1"/>
</dbReference>
<dbReference type="Gene3D" id="2.130.10.80">
    <property type="entry name" value="Galactose oxidase/kelch, beta-propeller"/>
    <property type="match status" value="1"/>
</dbReference>
<dbReference type="InterPro" id="IPR006652">
    <property type="entry name" value="Kelch_1"/>
</dbReference>
<keyword evidence="3" id="KW-0677">Repeat</keyword>
<dbReference type="PROSITE" id="PS50214">
    <property type="entry name" value="DISINTEGRIN_2"/>
    <property type="match status" value="1"/>
</dbReference>
<dbReference type="PATRIC" id="fig|52.7.peg.4585"/>
<evidence type="ECO:0000313" key="7">
    <source>
        <dbReference type="Proteomes" id="UP000067626"/>
    </source>
</evidence>
<dbReference type="SMART" id="SM00612">
    <property type="entry name" value="Kelch"/>
    <property type="match status" value="5"/>
</dbReference>
<dbReference type="PANTHER" id="PTHR45632:SF3">
    <property type="entry name" value="KELCH-LIKE PROTEIN 32"/>
    <property type="match status" value="1"/>
</dbReference>
<dbReference type="SUPFAM" id="SSF117281">
    <property type="entry name" value="Kelch motif"/>
    <property type="match status" value="1"/>
</dbReference>
<feature type="compositionally biased region" description="Low complexity" evidence="4">
    <location>
        <begin position="1307"/>
        <end position="1322"/>
    </location>
</feature>
<gene>
    <name evidence="6" type="ORF">CMC5_041670</name>
</gene>
<dbReference type="PANTHER" id="PTHR45632">
    <property type="entry name" value="LD33804P"/>
    <property type="match status" value="1"/>
</dbReference>
<dbReference type="InterPro" id="IPR001762">
    <property type="entry name" value="Disintegrin_dom"/>
</dbReference>
<feature type="region of interest" description="Disordered" evidence="4">
    <location>
        <begin position="1280"/>
        <end position="1322"/>
    </location>
</feature>
<protein>
    <recommendedName>
        <fullName evidence="5">Disintegrin domain-containing protein</fullName>
    </recommendedName>
</protein>
<dbReference type="Gene3D" id="2.120.10.80">
    <property type="entry name" value="Kelch-type beta propeller"/>
    <property type="match status" value="2"/>
</dbReference>
<feature type="compositionally biased region" description="Acidic residues" evidence="4">
    <location>
        <begin position="1149"/>
        <end position="1158"/>
    </location>
</feature>
<feature type="region of interest" description="Disordered" evidence="4">
    <location>
        <begin position="1124"/>
        <end position="1158"/>
    </location>
</feature>
<feature type="region of interest" description="Disordered" evidence="4">
    <location>
        <begin position="1165"/>
        <end position="1184"/>
    </location>
</feature>
<reference evidence="6 7" key="1">
    <citation type="submission" date="2015-07" db="EMBL/GenBank/DDBJ databases">
        <title>Genome analysis of myxobacterium Chondromyces crocatus Cm c5 reveals a high potential for natural compound synthesis and the genetic basis for the loss of fruiting body formation.</title>
        <authorList>
            <person name="Zaburannyi N."/>
            <person name="Bunk B."/>
            <person name="Maier J."/>
            <person name="Overmann J."/>
            <person name="Mueller R."/>
        </authorList>
    </citation>
    <scope>NUCLEOTIDE SEQUENCE [LARGE SCALE GENOMIC DNA]</scope>
    <source>
        <strain evidence="6 7">Cm c5</strain>
    </source>
</reference>
<keyword evidence="1" id="KW-0880">Kelch repeat</keyword>
<organism evidence="6 7">
    <name type="scientific">Chondromyces crocatus</name>
    <dbReference type="NCBI Taxonomy" id="52"/>
    <lineage>
        <taxon>Bacteria</taxon>
        <taxon>Pseudomonadati</taxon>
        <taxon>Myxococcota</taxon>
        <taxon>Polyangia</taxon>
        <taxon>Polyangiales</taxon>
        <taxon>Polyangiaceae</taxon>
        <taxon>Chondromyces</taxon>
    </lineage>
</organism>
<dbReference type="EMBL" id="CP012159">
    <property type="protein sequence ID" value="AKT40014.1"/>
    <property type="molecule type" value="Genomic_DNA"/>
</dbReference>
<evidence type="ECO:0000259" key="5">
    <source>
        <dbReference type="PROSITE" id="PS50214"/>
    </source>
</evidence>
<dbReference type="KEGG" id="ccro:CMC5_041670"/>
<evidence type="ECO:0000256" key="3">
    <source>
        <dbReference type="ARBA" id="ARBA00022737"/>
    </source>
</evidence>
<sequence length="1372" mass="138169">MRHRYAHVAPRILAPDVPFASTPQGFALVASTTSAEGMQVPFAGGVQVALPRRTAEPIRIQARKPSLALEEGTLEQDDAFEVRVHEIGLTGEGTLHGGAVVYAREGGRSFWTSVPEGIEEWLLLKPEATRAEAPSVLWAVDGGRPEERGDSIVILDDHGQVRLRVTAPEAWTASGHAIPVRLSVEDTRIALWVDGRGEEVLVDPQWTAGGSLSARYYHTATRLEGGHVLVTGGSVGATYLSTGQRYDPLANVWLDAGDMLDGSGFTARRRQHTATRLDDGRVLTAGGFNISAQSTAALYNPVTNTWVSAGSLLQSRYNHTATLLPDGRVLVVGGQSTATTYLPSVEIFDPAANGGSGGWVTNPAPQPMPAPRAHHTATLLPSSGRVLIAGGLNAGGVLDTSLLYDPGANQWVQTAEALSPPRRNHTAVLLVPTDDVLVIGGLTPTVTSTAQFYEAATQSWRDVDTMAVPRVYHSATLLDGQVIVVGGDTTAGSGVTTDSVETFQWPPGNPSAGGWTLLQPFPSVPRQDHTATLLDDGRILLAAGRTGSTVLGSTALYSMGCTGCGCTTNSDCDTGLCVDAVCCATTCDAPCRACNVPGNLGTCSIASVGQQDTCAAGQVCSASGACSSGLGGPCMTGTDCESGFCADGVCCSSACDGVCQSCNAPGNEGTCLPTPAGVQDTCAPGEVCNGAGSCRKTDGQACSTAIECLSGFCADGVCCNTACGGGSPTDCQACSMATGAPIEGVCTILDSSVTCRPSQGECDPAEVCNGAQPLCPTNVTAPDGSACAGGTCTNGTCVTGSKGPGEACAGPAECSSGFCTDGVCCQTACDAACQACNLSGNGTCMPAAAGEQDLCGPGRVCNATGTCTKGPGEACATAAECTSGFCTDGVCCTSACGNACQACNVPGSIGICAPTAAGQQDLCPLGSVCDNLGACKKSLGQPCQTALDCGSGFCSDNVCCDGACSTSCVACSTAKKGGGQNGLCGPVAVGTDPDDDCAVEIATCGNTGACNGSGACQKRQAGTPCSPASCNGPEILNPVDTCDGQGQCVDTAPQDCGAYRCVGQACLSQCFVDQECLTRAYCSGGTCSLKLPVGQPCTMNKACLSDACLSRVCSNDTDGDGIPDEQDNCPSVPNTSQVNTDANLPGGDADGDACDDDDDADGVLDAVDNCPTIPNPGQESAGPGRPGYACLCNDPPKPDGAPCDDGNGCTLNDTCQANVCRPGPQVECPQPEQAECKQRACEPATGSCVLLHRLDGAPCPEGICIAGGCLDENRWTPGSGGAGVGGEAGSGGSGGMGGHAGDGPGGSANSSGSTSASSGAGESPLRLYGNGCTLTEGRKAPATGAWLLLGLTLAAWTRRRTQPDGARPARPR</sequence>
<dbReference type="STRING" id="52.CMC5_041670"/>
<dbReference type="InterPro" id="IPR028974">
    <property type="entry name" value="TSP_type-3_rpt"/>
</dbReference>
<dbReference type="SUPFAM" id="SSF103647">
    <property type="entry name" value="TSP type-3 repeat"/>
    <property type="match status" value="1"/>
</dbReference>
<feature type="compositionally biased region" description="Gly residues" evidence="4">
    <location>
        <begin position="1280"/>
        <end position="1306"/>
    </location>
</feature>
<evidence type="ECO:0000256" key="1">
    <source>
        <dbReference type="ARBA" id="ARBA00022441"/>
    </source>
</evidence>
<dbReference type="GO" id="GO:0007155">
    <property type="term" value="P:cell adhesion"/>
    <property type="evidence" value="ECO:0007669"/>
    <property type="project" value="InterPro"/>
</dbReference>
<feature type="compositionally biased region" description="Polar residues" evidence="4">
    <location>
        <begin position="1128"/>
        <end position="1142"/>
    </location>
</feature>
<proteinExistence type="predicted"/>
<dbReference type="Proteomes" id="UP000067626">
    <property type="component" value="Chromosome"/>
</dbReference>
<dbReference type="Pfam" id="PF02412">
    <property type="entry name" value="TSP_3"/>
    <property type="match status" value="2"/>
</dbReference>
<evidence type="ECO:0000256" key="4">
    <source>
        <dbReference type="SAM" id="MobiDB-lite"/>
    </source>
</evidence>
<dbReference type="Pfam" id="PF24681">
    <property type="entry name" value="Kelch_KLHDC2_KLHL20_DRC7"/>
    <property type="match status" value="1"/>
</dbReference>
<dbReference type="InterPro" id="IPR037293">
    <property type="entry name" value="Gal_Oxidase_central_sf"/>
</dbReference>
<evidence type="ECO:0000313" key="6">
    <source>
        <dbReference type="EMBL" id="AKT40014.1"/>
    </source>
</evidence>
<accession>A0A0K1EGN9</accession>
<keyword evidence="2" id="KW-0732">Signal</keyword>
<dbReference type="InterPro" id="IPR015915">
    <property type="entry name" value="Kelch-typ_b-propeller"/>
</dbReference>
<dbReference type="GO" id="GO:0005509">
    <property type="term" value="F:calcium ion binding"/>
    <property type="evidence" value="ECO:0007669"/>
    <property type="project" value="InterPro"/>
</dbReference>
<feature type="domain" description="Disintegrin" evidence="5">
    <location>
        <begin position="677"/>
        <end position="783"/>
    </location>
</feature>
<keyword evidence="7" id="KW-1185">Reference proteome</keyword>
<dbReference type="Pfam" id="PF01344">
    <property type="entry name" value="Kelch_1"/>
    <property type="match status" value="1"/>
</dbReference>